<dbReference type="InterPro" id="IPR000160">
    <property type="entry name" value="GGDEF_dom"/>
</dbReference>
<dbReference type="InterPro" id="IPR029787">
    <property type="entry name" value="Nucleotide_cyclase"/>
</dbReference>
<evidence type="ECO:0000256" key="2">
    <source>
        <dbReference type="ARBA" id="ARBA00034247"/>
    </source>
</evidence>
<dbReference type="OrthoDB" id="70510at2"/>
<accession>A0A0J1GQN7</accession>
<protein>
    <recommendedName>
        <fullName evidence="1">diguanylate cyclase</fullName>
        <ecNumber evidence="1">2.7.7.65</ecNumber>
    </recommendedName>
</protein>
<keyword evidence="3" id="KW-1133">Transmembrane helix</keyword>
<keyword evidence="6" id="KW-1185">Reference proteome</keyword>
<dbReference type="Gene3D" id="3.30.70.270">
    <property type="match status" value="1"/>
</dbReference>
<evidence type="ECO:0000256" key="1">
    <source>
        <dbReference type="ARBA" id="ARBA00012528"/>
    </source>
</evidence>
<gene>
    <name evidence="5" type="ORF">ABT58_06595</name>
</gene>
<proteinExistence type="predicted"/>
<dbReference type="EC" id="2.7.7.65" evidence="1"/>
<comment type="caution">
    <text evidence="5">The sequence shown here is derived from an EMBL/GenBank/DDBJ whole genome shotgun (WGS) entry which is preliminary data.</text>
</comment>
<feature type="transmembrane region" description="Helical" evidence="3">
    <location>
        <begin position="31"/>
        <end position="47"/>
    </location>
</feature>
<evidence type="ECO:0000313" key="5">
    <source>
        <dbReference type="EMBL" id="KLV02045.1"/>
    </source>
</evidence>
<keyword evidence="3" id="KW-0472">Membrane</keyword>
<dbReference type="InterPro" id="IPR043128">
    <property type="entry name" value="Rev_trsase/Diguanyl_cyclase"/>
</dbReference>
<dbReference type="RefSeq" id="WP_047873499.1">
    <property type="nucleotide sequence ID" value="NZ_BMYC01000001.1"/>
</dbReference>
<dbReference type="SMART" id="SM00267">
    <property type="entry name" value="GGDEF"/>
    <property type="match status" value="1"/>
</dbReference>
<feature type="domain" description="GGDEF" evidence="4">
    <location>
        <begin position="164"/>
        <end position="288"/>
    </location>
</feature>
<evidence type="ECO:0000259" key="4">
    <source>
        <dbReference type="PROSITE" id="PS50887"/>
    </source>
</evidence>
<evidence type="ECO:0000313" key="6">
    <source>
        <dbReference type="Proteomes" id="UP000036426"/>
    </source>
</evidence>
<dbReference type="NCBIfam" id="TIGR00254">
    <property type="entry name" value="GGDEF"/>
    <property type="match status" value="1"/>
</dbReference>
<dbReference type="EMBL" id="LDOV01000010">
    <property type="protein sequence ID" value="KLV02045.1"/>
    <property type="molecule type" value="Genomic_DNA"/>
</dbReference>
<feature type="transmembrane region" description="Helical" evidence="3">
    <location>
        <begin position="7"/>
        <end position="25"/>
    </location>
</feature>
<feature type="transmembrane region" description="Helical" evidence="3">
    <location>
        <begin position="59"/>
        <end position="75"/>
    </location>
</feature>
<sequence>MNTLSQLPPRLIVFVCIGVLLSALVPANGQLDIVVSIMTLVLIIMLLREDVDKNMRSWLMLATGTYSIGVLADILDEVPELDSHWLINSIDNIFMHIGVFLICFCFIKMMTSRRSLINELNNQIDIAHQLEAELSRLVLEDDLTGLQNRRALFRHFDEMAFSHERGVLAYIDIDNFKQVNDTFSHACGDALLVKIAQHLRDTAPAGSQIYRIGGDEFVLLLPSEDTENSQAWLSALYDASETTRDYYQIDLSVGLSPYYPGNLSDPDAILVKADKAMYKEKMAKKDEN</sequence>
<organism evidence="5 6">
    <name type="scientific">Photobacterium aphoticum</name>
    <dbReference type="NCBI Taxonomy" id="754436"/>
    <lineage>
        <taxon>Bacteria</taxon>
        <taxon>Pseudomonadati</taxon>
        <taxon>Pseudomonadota</taxon>
        <taxon>Gammaproteobacteria</taxon>
        <taxon>Vibrionales</taxon>
        <taxon>Vibrionaceae</taxon>
        <taxon>Photobacterium</taxon>
    </lineage>
</organism>
<dbReference type="GO" id="GO:0052621">
    <property type="term" value="F:diguanylate cyclase activity"/>
    <property type="evidence" value="ECO:0007669"/>
    <property type="project" value="UniProtKB-EC"/>
</dbReference>
<dbReference type="CDD" id="cd01949">
    <property type="entry name" value="GGDEF"/>
    <property type="match status" value="1"/>
</dbReference>
<dbReference type="PATRIC" id="fig|754436.4.peg.1410"/>
<dbReference type="AlphaFoldDB" id="A0A0J1GQN7"/>
<comment type="catalytic activity">
    <reaction evidence="2">
        <text>2 GTP = 3',3'-c-di-GMP + 2 diphosphate</text>
        <dbReference type="Rhea" id="RHEA:24898"/>
        <dbReference type="ChEBI" id="CHEBI:33019"/>
        <dbReference type="ChEBI" id="CHEBI:37565"/>
        <dbReference type="ChEBI" id="CHEBI:58805"/>
        <dbReference type="EC" id="2.7.7.65"/>
    </reaction>
</comment>
<dbReference type="PANTHER" id="PTHR45138:SF9">
    <property type="entry name" value="DIGUANYLATE CYCLASE DGCM-RELATED"/>
    <property type="match status" value="1"/>
</dbReference>
<feature type="transmembrane region" description="Helical" evidence="3">
    <location>
        <begin position="87"/>
        <end position="107"/>
    </location>
</feature>
<dbReference type="PANTHER" id="PTHR45138">
    <property type="entry name" value="REGULATORY COMPONENTS OF SENSORY TRANSDUCTION SYSTEM"/>
    <property type="match status" value="1"/>
</dbReference>
<dbReference type="Proteomes" id="UP000036426">
    <property type="component" value="Unassembled WGS sequence"/>
</dbReference>
<keyword evidence="3" id="KW-0812">Transmembrane</keyword>
<name>A0A0J1GQN7_9GAMM</name>
<reference evidence="5 6" key="1">
    <citation type="submission" date="2015-05" db="EMBL/GenBank/DDBJ databases">
        <title>Photobacterium galathea sp. nov.</title>
        <authorList>
            <person name="Machado H."/>
            <person name="Gram L."/>
        </authorList>
    </citation>
    <scope>NUCLEOTIDE SEQUENCE [LARGE SCALE GENOMIC DNA]</scope>
    <source>
        <strain evidence="5 6">DSM 25995</strain>
    </source>
</reference>
<dbReference type="PROSITE" id="PS50887">
    <property type="entry name" value="GGDEF"/>
    <property type="match status" value="1"/>
</dbReference>
<dbReference type="SUPFAM" id="SSF55073">
    <property type="entry name" value="Nucleotide cyclase"/>
    <property type="match status" value="1"/>
</dbReference>
<dbReference type="Pfam" id="PF00990">
    <property type="entry name" value="GGDEF"/>
    <property type="match status" value="1"/>
</dbReference>
<dbReference type="InterPro" id="IPR050469">
    <property type="entry name" value="Diguanylate_Cyclase"/>
</dbReference>
<evidence type="ECO:0000256" key="3">
    <source>
        <dbReference type="SAM" id="Phobius"/>
    </source>
</evidence>